<dbReference type="GO" id="GO:0015192">
    <property type="term" value="F:L-phenylalanine transmembrane transporter activity"/>
    <property type="evidence" value="ECO:0007669"/>
    <property type="project" value="TreeGrafter"/>
</dbReference>
<keyword evidence="2" id="KW-0547">Nucleotide-binding</keyword>
<evidence type="ECO:0000256" key="1">
    <source>
        <dbReference type="ARBA" id="ARBA00022448"/>
    </source>
</evidence>
<evidence type="ECO:0000313" key="6">
    <source>
        <dbReference type="Proteomes" id="UP001329915"/>
    </source>
</evidence>
<dbReference type="GO" id="GO:1903806">
    <property type="term" value="P:L-isoleucine import across plasma membrane"/>
    <property type="evidence" value="ECO:0007669"/>
    <property type="project" value="TreeGrafter"/>
</dbReference>
<dbReference type="RefSeq" id="WP_366922226.1">
    <property type="nucleotide sequence ID" value="NZ_CP121694.1"/>
</dbReference>
<dbReference type="Gene3D" id="3.40.50.300">
    <property type="entry name" value="P-loop containing nucleotide triphosphate hydrolases"/>
    <property type="match status" value="1"/>
</dbReference>
<protein>
    <submittedName>
        <fullName evidence="5">ABC transporter ATP-binding protein</fullName>
    </submittedName>
</protein>
<dbReference type="PANTHER" id="PTHR45772:SF7">
    <property type="entry name" value="AMINO ACID ABC TRANSPORTER ATP-BINDING PROTEIN"/>
    <property type="match status" value="1"/>
</dbReference>
<evidence type="ECO:0000256" key="2">
    <source>
        <dbReference type="ARBA" id="ARBA00022741"/>
    </source>
</evidence>
<dbReference type="FunFam" id="3.40.50.300:FF:000421">
    <property type="entry name" value="Branched-chain amino acid ABC transporter ATP-binding protein"/>
    <property type="match status" value="1"/>
</dbReference>
<dbReference type="GO" id="GO:0015188">
    <property type="term" value="F:L-isoleucine transmembrane transporter activity"/>
    <property type="evidence" value="ECO:0007669"/>
    <property type="project" value="TreeGrafter"/>
</dbReference>
<evidence type="ECO:0000313" key="5">
    <source>
        <dbReference type="EMBL" id="WRO22830.1"/>
    </source>
</evidence>
<name>A0AAU0URC3_9FIRM</name>
<keyword evidence="1" id="KW-0813">Transport</keyword>
<organism evidence="5 6">
    <name type="scientific">Metallumcola ferriviriculae</name>
    <dbReference type="NCBI Taxonomy" id="3039180"/>
    <lineage>
        <taxon>Bacteria</taxon>
        <taxon>Bacillati</taxon>
        <taxon>Bacillota</taxon>
        <taxon>Clostridia</taxon>
        <taxon>Neomoorellales</taxon>
        <taxon>Desulfitibacteraceae</taxon>
        <taxon>Metallumcola</taxon>
    </lineage>
</organism>
<dbReference type="Pfam" id="PF12399">
    <property type="entry name" value="BCA_ABC_TP_C"/>
    <property type="match status" value="1"/>
</dbReference>
<keyword evidence="6" id="KW-1185">Reference proteome</keyword>
<dbReference type="InterPro" id="IPR003439">
    <property type="entry name" value="ABC_transporter-like_ATP-bd"/>
</dbReference>
<accession>A0AAU0URC3</accession>
<dbReference type="SUPFAM" id="SSF52540">
    <property type="entry name" value="P-loop containing nucleoside triphosphate hydrolases"/>
    <property type="match status" value="1"/>
</dbReference>
<dbReference type="PROSITE" id="PS50893">
    <property type="entry name" value="ABC_TRANSPORTER_2"/>
    <property type="match status" value="1"/>
</dbReference>
<dbReference type="KEGG" id="dbc:MFMK1_002671"/>
<dbReference type="EMBL" id="CP121694">
    <property type="protein sequence ID" value="WRO22830.1"/>
    <property type="molecule type" value="Genomic_DNA"/>
</dbReference>
<dbReference type="GO" id="GO:0005886">
    <property type="term" value="C:plasma membrane"/>
    <property type="evidence" value="ECO:0007669"/>
    <property type="project" value="TreeGrafter"/>
</dbReference>
<dbReference type="PANTHER" id="PTHR45772">
    <property type="entry name" value="CONSERVED COMPONENT OF ABC TRANSPORTER FOR NATURAL AMINO ACIDS-RELATED"/>
    <property type="match status" value="1"/>
</dbReference>
<reference evidence="5 6" key="1">
    <citation type="submission" date="2023-04" db="EMBL/GenBank/DDBJ databases">
        <authorList>
            <person name="Hsu D."/>
        </authorList>
    </citation>
    <scope>NUCLEOTIDE SEQUENCE [LARGE SCALE GENOMIC DNA]</scope>
    <source>
        <strain evidence="5 6">MK1</strain>
    </source>
</reference>
<dbReference type="AlphaFoldDB" id="A0AAU0URC3"/>
<dbReference type="InterPro" id="IPR051120">
    <property type="entry name" value="ABC_AA/LPS_Transport"/>
</dbReference>
<dbReference type="GO" id="GO:1903805">
    <property type="term" value="P:L-valine import across plasma membrane"/>
    <property type="evidence" value="ECO:0007669"/>
    <property type="project" value="TreeGrafter"/>
</dbReference>
<dbReference type="GO" id="GO:0042941">
    <property type="term" value="P:D-alanine transmembrane transport"/>
    <property type="evidence" value="ECO:0007669"/>
    <property type="project" value="TreeGrafter"/>
</dbReference>
<dbReference type="Proteomes" id="UP001329915">
    <property type="component" value="Chromosome"/>
</dbReference>
<keyword evidence="3 5" id="KW-0067">ATP-binding</keyword>
<evidence type="ECO:0000256" key="3">
    <source>
        <dbReference type="ARBA" id="ARBA00022840"/>
    </source>
</evidence>
<proteinExistence type="predicted"/>
<dbReference type="GO" id="GO:0016887">
    <property type="term" value="F:ATP hydrolysis activity"/>
    <property type="evidence" value="ECO:0007669"/>
    <property type="project" value="InterPro"/>
</dbReference>
<dbReference type="GO" id="GO:0005524">
    <property type="term" value="F:ATP binding"/>
    <property type="evidence" value="ECO:0007669"/>
    <property type="project" value="UniProtKB-KW"/>
</dbReference>
<evidence type="ECO:0000259" key="4">
    <source>
        <dbReference type="PROSITE" id="PS50893"/>
    </source>
</evidence>
<gene>
    <name evidence="5" type="ORF">MFMK1_002671</name>
</gene>
<dbReference type="Pfam" id="PF00005">
    <property type="entry name" value="ABC_tran"/>
    <property type="match status" value="1"/>
</dbReference>
<sequence length="241" mass="26462">MLLQVDRLTKHFGGLAAVNRVSFNIHEGEILGLIGPNGAGKTTIFNLISGVHPPTSGTIKFQGNDITRVKLPSKLCKQGIGRTFQVVKPFGNMTVLENVMVGAFNRLNHLGQAREQALETLEFVGLDHRRDILAKSLTIGDRKRLELARALAAKPKVLLLDEVMAGLNPTEVAGVLPLIRKIRDNGITIFMIEHIMAAIMNLSHRIVVLHHGEKIAEGTPEEITKDKKVIEAYLGEESYLA</sequence>
<dbReference type="CDD" id="cd03219">
    <property type="entry name" value="ABC_Mj1267_LivG_branched"/>
    <property type="match status" value="1"/>
</dbReference>
<dbReference type="GO" id="GO:0015808">
    <property type="term" value="P:L-alanine transport"/>
    <property type="evidence" value="ECO:0007669"/>
    <property type="project" value="TreeGrafter"/>
</dbReference>
<dbReference type="InterPro" id="IPR027417">
    <property type="entry name" value="P-loop_NTPase"/>
</dbReference>
<dbReference type="GO" id="GO:0005304">
    <property type="term" value="F:L-valine transmembrane transporter activity"/>
    <property type="evidence" value="ECO:0007669"/>
    <property type="project" value="TreeGrafter"/>
</dbReference>
<dbReference type="SMART" id="SM00382">
    <property type="entry name" value="AAA"/>
    <property type="match status" value="1"/>
</dbReference>
<dbReference type="InterPro" id="IPR032823">
    <property type="entry name" value="BCA_ABC_TP_C"/>
</dbReference>
<feature type="domain" description="ABC transporter" evidence="4">
    <location>
        <begin position="3"/>
        <end position="236"/>
    </location>
</feature>
<dbReference type="InterPro" id="IPR003593">
    <property type="entry name" value="AAA+_ATPase"/>
</dbReference>